<keyword evidence="2" id="KW-0175">Coiled coil</keyword>
<dbReference type="eggNOG" id="ENOG502RX2N">
    <property type="taxonomic scope" value="Eukaryota"/>
</dbReference>
<evidence type="ECO:0000313" key="6">
    <source>
        <dbReference type="Proteomes" id="UP000005206"/>
    </source>
</evidence>
<feature type="region of interest" description="Disordered" evidence="3">
    <location>
        <begin position="339"/>
        <end position="440"/>
    </location>
</feature>
<dbReference type="GeneID" id="9665121"/>
<reference evidence="5 6" key="1">
    <citation type="journal article" date="2009" name="PLoS Genet.">
        <title>The genome of Nectria haematococca: contribution of supernumerary chromosomes to gene expansion.</title>
        <authorList>
            <person name="Coleman J.J."/>
            <person name="Rounsley S.D."/>
            <person name="Rodriguez-Carres M."/>
            <person name="Kuo A."/>
            <person name="Wasmann C.C."/>
            <person name="Grimwood J."/>
            <person name="Schmutz J."/>
            <person name="Taga M."/>
            <person name="White G.J."/>
            <person name="Zhou S."/>
            <person name="Schwartz D.C."/>
            <person name="Freitag M."/>
            <person name="Ma L.J."/>
            <person name="Danchin E.G."/>
            <person name="Henrissat B."/>
            <person name="Coutinho P.M."/>
            <person name="Nelson D.R."/>
            <person name="Straney D."/>
            <person name="Napoli C.A."/>
            <person name="Barker B.M."/>
            <person name="Gribskov M."/>
            <person name="Rep M."/>
            <person name="Kroken S."/>
            <person name="Molnar I."/>
            <person name="Rensing C."/>
            <person name="Kennell J.C."/>
            <person name="Zamora J."/>
            <person name="Farman M.L."/>
            <person name="Selker E.U."/>
            <person name="Salamov A."/>
            <person name="Shapiro H."/>
            <person name="Pangilinan J."/>
            <person name="Lindquist E."/>
            <person name="Lamers C."/>
            <person name="Grigoriev I.V."/>
            <person name="Geiser D.M."/>
            <person name="Covert S.F."/>
            <person name="Temporini E."/>
            <person name="Vanetten H.D."/>
        </authorList>
    </citation>
    <scope>NUCLEOTIDE SEQUENCE [LARGE SCALE GENOMIC DNA]</scope>
    <source>
        <strain evidence="6">ATCC MYA-4622 / CBS 123669 / FGSC 9596 / NRRL 45880 / 77-13-4</strain>
    </source>
</reference>
<dbReference type="AlphaFoldDB" id="C7ZFM8"/>
<dbReference type="OrthoDB" id="5100807at2759"/>
<evidence type="ECO:0000256" key="2">
    <source>
        <dbReference type="SAM" id="Coils"/>
    </source>
</evidence>
<dbReference type="InParanoid" id="C7ZFM8"/>
<feature type="compositionally biased region" description="Acidic residues" evidence="3">
    <location>
        <begin position="349"/>
        <end position="363"/>
    </location>
</feature>
<dbReference type="PANTHER" id="PTHR38166:SF1">
    <property type="entry name" value="C2H2-TYPE DOMAIN-CONTAINING PROTEIN"/>
    <property type="match status" value="1"/>
</dbReference>
<dbReference type="PROSITE" id="PS50157">
    <property type="entry name" value="ZINC_FINGER_C2H2_2"/>
    <property type="match status" value="1"/>
</dbReference>
<evidence type="ECO:0000313" key="5">
    <source>
        <dbReference type="EMBL" id="EEU37296.1"/>
    </source>
</evidence>
<dbReference type="STRING" id="660122.C7ZFM8"/>
<dbReference type="Gene3D" id="3.30.160.60">
    <property type="entry name" value="Classic Zinc Finger"/>
    <property type="match status" value="1"/>
</dbReference>
<dbReference type="Proteomes" id="UP000005206">
    <property type="component" value="Chromosome 3"/>
</dbReference>
<dbReference type="InterPro" id="IPR013087">
    <property type="entry name" value="Znf_C2H2_type"/>
</dbReference>
<dbReference type="PANTHER" id="PTHR38166">
    <property type="entry name" value="C2H2-TYPE DOMAIN-CONTAINING PROTEIN-RELATED"/>
    <property type="match status" value="1"/>
</dbReference>
<dbReference type="EMBL" id="GG698923">
    <property type="protein sequence ID" value="EEU37296.1"/>
    <property type="molecule type" value="Genomic_DNA"/>
</dbReference>
<keyword evidence="1" id="KW-0862">Zinc</keyword>
<dbReference type="VEuPathDB" id="FungiDB:NECHADRAFT_78422"/>
<feature type="coiled-coil region" evidence="2">
    <location>
        <begin position="694"/>
        <end position="728"/>
    </location>
</feature>
<sequence length="768" mass="85846">MPAPWDAYPGGELEDPSIDMFPDGLLFLGPTPDHTSQPDVVNPMPPAQWLNPRPLQNDFIPIFNKVEEIEENEENENHGVLLSNGHSNHSLASISSVFSRDSGISMRGPVRDHGPEVIDYTPELTPSSGRYSCPYRKINPSNFNVCDFPKCALESFDTVSEVKQHVLRYHQSKDLPFQCRVCTSRFRKRKDLDNHFNTQLCHKPPTLNDHENGIDDAMLAILKERRQASRVHTWEDLWNVIFPGCDIMAPGFIPPRLAQEQTDASTQTSPKDPDQKTAESESQPSSYLHPQQGTPDSQAQPIIHPKITMPRTSTSLRQVGLARVHIEILSLSEQHRQWGHDETGSLDGFDSETDGEGSDDDASSPDAHDSDGSPGDASTGTPSTVGNASQGQTFVSATGQPRSSRKRNRANEGEGDDNGNKPPEKKQRRQSRDVDPSRRRFACPYQASGLSDNCFRRAQRNKTGGCDTISRLKDHLKRKHMKSYRCDRCWKQFDARHEALAHPESNCPPEEMPEHEQFMTQEQEIEVRNFKGNSEGTWWRLFHLLIPDMVPIEERASFQLHYSHLPYYLHLGSFLIIPPVHLENPSFQNTDSLSPYQTNRIGSALTPLGSRPDTFTGFGSTRITSQSFTTPIYGAATQQPSSNPSFLGLDQAATAFPDTQRSVESSSTGSSDRINASSTPASSLNVIASPALDTSQMQRNYERQKTRAEQAEGENGELRATISASREQLRDASMLLEGVLGRENLDREVCEQLNRAAEILLRVTGRLR</sequence>
<feature type="region of interest" description="Disordered" evidence="3">
    <location>
        <begin position="259"/>
        <end position="301"/>
    </location>
</feature>
<evidence type="ECO:0000256" key="3">
    <source>
        <dbReference type="SAM" id="MobiDB-lite"/>
    </source>
</evidence>
<evidence type="ECO:0000256" key="1">
    <source>
        <dbReference type="PROSITE-ProRule" id="PRU00042"/>
    </source>
</evidence>
<gene>
    <name evidence="5" type="ORF">NECHADRAFT_78422</name>
</gene>
<dbReference type="RefSeq" id="XP_003043009.1">
    <property type="nucleotide sequence ID" value="XM_003042963.1"/>
</dbReference>
<dbReference type="GO" id="GO:0008270">
    <property type="term" value="F:zinc ion binding"/>
    <property type="evidence" value="ECO:0007669"/>
    <property type="project" value="UniProtKB-KW"/>
</dbReference>
<feature type="region of interest" description="Disordered" evidence="3">
    <location>
        <begin position="657"/>
        <end position="682"/>
    </location>
</feature>
<organism evidence="5 6">
    <name type="scientific">Fusarium vanettenii (strain ATCC MYA-4622 / CBS 123669 / FGSC 9596 / NRRL 45880 / 77-13-4)</name>
    <name type="common">Fusarium solani subsp. pisi</name>
    <dbReference type="NCBI Taxonomy" id="660122"/>
    <lineage>
        <taxon>Eukaryota</taxon>
        <taxon>Fungi</taxon>
        <taxon>Dikarya</taxon>
        <taxon>Ascomycota</taxon>
        <taxon>Pezizomycotina</taxon>
        <taxon>Sordariomycetes</taxon>
        <taxon>Hypocreomycetidae</taxon>
        <taxon>Hypocreales</taxon>
        <taxon>Nectriaceae</taxon>
        <taxon>Fusarium</taxon>
        <taxon>Fusarium solani species complex</taxon>
        <taxon>Fusarium vanettenii</taxon>
    </lineage>
</organism>
<accession>C7ZFM8</accession>
<keyword evidence="1" id="KW-0863">Zinc-finger</keyword>
<dbReference type="KEGG" id="nhe:NECHADRAFT_78422"/>
<dbReference type="HOGENOM" id="CLU_363725_0_0_1"/>
<feature type="compositionally biased region" description="Polar residues" evidence="3">
    <location>
        <begin position="379"/>
        <end position="402"/>
    </location>
</feature>
<evidence type="ECO:0000259" key="4">
    <source>
        <dbReference type="PROSITE" id="PS50157"/>
    </source>
</evidence>
<feature type="compositionally biased region" description="Polar residues" evidence="3">
    <location>
        <begin position="280"/>
        <end position="300"/>
    </location>
</feature>
<feature type="compositionally biased region" description="Basic and acidic residues" evidence="3">
    <location>
        <begin position="418"/>
        <end position="438"/>
    </location>
</feature>
<name>C7ZFM8_FUSV7</name>
<protein>
    <recommendedName>
        <fullName evidence="4">C2H2-type domain-containing protein</fullName>
    </recommendedName>
</protein>
<feature type="domain" description="C2H2-type" evidence="4">
    <location>
        <begin position="177"/>
        <end position="204"/>
    </location>
</feature>
<keyword evidence="1" id="KW-0479">Metal-binding</keyword>
<proteinExistence type="predicted"/>
<keyword evidence="6" id="KW-1185">Reference proteome</keyword>
<feature type="compositionally biased region" description="Polar residues" evidence="3">
    <location>
        <begin position="259"/>
        <end position="270"/>
    </location>
</feature>